<dbReference type="InterPro" id="IPR000711">
    <property type="entry name" value="ATPase_OSCP/dsu"/>
</dbReference>
<dbReference type="GO" id="GO:0046933">
    <property type="term" value="F:proton-transporting ATP synthase activity, rotational mechanism"/>
    <property type="evidence" value="ECO:0007669"/>
    <property type="project" value="InterPro"/>
</dbReference>
<keyword evidence="10" id="KW-1185">Reference proteome</keyword>
<evidence type="ECO:0000256" key="8">
    <source>
        <dbReference type="ARBA" id="ARBA00033369"/>
    </source>
</evidence>
<dbReference type="HAMAP" id="MF_01416">
    <property type="entry name" value="ATP_synth_delta_bact"/>
    <property type="match status" value="1"/>
</dbReference>
<dbReference type="GO" id="GO:0016020">
    <property type="term" value="C:membrane"/>
    <property type="evidence" value="ECO:0007669"/>
    <property type="project" value="UniProtKB-SubCell"/>
</dbReference>
<dbReference type="InterPro" id="IPR026015">
    <property type="entry name" value="ATP_synth_OSCP/delta_N_sf"/>
</dbReference>
<evidence type="ECO:0000256" key="7">
    <source>
        <dbReference type="ARBA" id="ARBA00023310"/>
    </source>
</evidence>
<sequence>MRPAHNCGLLAFCFLPVKGTKGLPSCTLRFHLRAPMLFPKLLVRSICTGAVRQAPAIATAVGGKYASAIYSAALKTKALDGVTKEINSYEAEVERDVKLKRVILDPFIHKSEKKKVVFAAADKVKCSDLTKRFLGLIADNGRMEMLDEIFGAFKQMIAAHRGELTCEVTTAKPMDASMKSALEKVLQSFGKGEKQMHTTYKTDPSLVAGMTVSIGNQFIDMSAASKIEQYREILESEL</sequence>
<dbReference type="PRINTS" id="PR00125">
    <property type="entry name" value="ATPASEDELTA"/>
</dbReference>
<protein>
    <recommendedName>
        <fullName evidence="8">Oligomycin sensitivity conferral protein</fullName>
    </recommendedName>
</protein>
<dbReference type="SUPFAM" id="SSF47928">
    <property type="entry name" value="N-terminal domain of the delta subunit of the F1F0-ATP synthase"/>
    <property type="match status" value="1"/>
</dbReference>
<keyword evidence="9" id="KW-0732">Signal</keyword>
<dbReference type="NCBIfam" id="TIGR01145">
    <property type="entry name" value="ATP_synt_delta"/>
    <property type="match status" value="1"/>
</dbReference>
<dbReference type="STRING" id="70415.A0A5S6Q8B3"/>
<evidence type="ECO:0000256" key="3">
    <source>
        <dbReference type="ARBA" id="ARBA00022448"/>
    </source>
</evidence>
<dbReference type="AlphaFoldDB" id="A0A5S6Q8B3"/>
<keyword evidence="5" id="KW-0406">Ion transport</keyword>
<evidence type="ECO:0000313" key="10">
    <source>
        <dbReference type="Proteomes" id="UP000046395"/>
    </source>
</evidence>
<proteinExistence type="inferred from homology"/>
<dbReference type="Gene3D" id="1.10.520.20">
    <property type="entry name" value="N-terminal domain of the delta subunit of the F1F0-ATP synthase"/>
    <property type="match status" value="1"/>
</dbReference>
<evidence type="ECO:0000256" key="4">
    <source>
        <dbReference type="ARBA" id="ARBA00022781"/>
    </source>
</evidence>
<evidence type="ECO:0000256" key="6">
    <source>
        <dbReference type="ARBA" id="ARBA00023136"/>
    </source>
</evidence>
<organism evidence="10 11">
    <name type="scientific">Trichuris muris</name>
    <name type="common">Mouse whipworm</name>
    <dbReference type="NCBI Taxonomy" id="70415"/>
    <lineage>
        <taxon>Eukaryota</taxon>
        <taxon>Metazoa</taxon>
        <taxon>Ecdysozoa</taxon>
        <taxon>Nematoda</taxon>
        <taxon>Enoplea</taxon>
        <taxon>Dorylaimia</taxon>
        <taxon>Trichinellida</taxon>
        <taxon>Trichuridae</taxon>
        <taxon>Trichuris</taxon>
    </lineage>
</organism>
<comment type="similarity">
    <text evidence="2">Belongs to the ATPase delta chain family.</text>
</comment>
<dbReference type="WBParaSite" id="TMUE_1000003365.1">
    <property type="protein sequence ID" value="TMUE_1000003365.1"/>
    <property type="gene ID" value="WBGene00285368"/>
</dbReference>
<evidence type="ECO:0000256" key="5">
    <source>
        <dbReference type="ARBA" id="ARBA00023065"/>
    </source>
</evidence>
<name>A0A5S6Q8B3_TRIMR</name>
<feature type="chain" id="PRO_5024303743" description="Oligomycin sensitivity conferral protein" evidence="9">
    <location>
        <begin position="23"/>
        <end position="238"/>
    </location>
</feature>
<dbReference type="PANTHER" id="PTHR11910">
    <property type="entry name" value="ATP SYNTHASE DELTA CHAIN"/>
    <property type="match status" value="1"/>
</dbReference>
<evidence type="ECO:0000256" key="2">
    <source>
        <dbReference type="ARBA" id="ARBA00007046"/>
    </source>
</evidence>
<dbReference type="Pfam" id="PF00213">
    <property type="entry name" value="OSCP"/>
    <property type="match status" value="1"/>
</dbReference>
<evidence type="ECO:0000256" key="1">
    <source>
        <dbReference type="ARBA" id="ARBA00004370"/>
    </source>
</evidence>
<keyword evidence="6" id="KW-0472">Membrane</keyword>
<accession>A0A5S6Q8B3</accession>
<keyword evidence="7" id="KW-0066">ATP synthesis</keyword>
<feature type="signal peptide" evidence="9">
    <location>
        <begin position="1"/>
        <end position="22"/>
    </location>
</feature>
<keyword evidence="3" id="KW-0813">Transport</keyword>
<evidence type="ECO:0000313" key="11">
    <source>
        <dbReference type="WBParaSite" id="TMUE_1000003365.1"/>
    </source>
</evidence>
<reference evidence="11" key="1">
    <citation type="submission" date="2019-12" db="UniProtKB">
        <authorList>
            <consortium name="WormBaseParasite"/>
        </authorList>
    </citation>
    <scope>IDENTIFICATION</scope>
</reference>
<comment type="subcellular location">
    <subcellularLocation>
        <location evidence="1">Membrane</location>
    </subcellularLocation>
</comment>
<keyword evidence="4" id="KW-0375">Hydrogen ion transport</keyword>
<evidence type="ECO:0000256" key="9">
    <source>
        <dbReference type="SAM" id="SignalP"/>
    </source>
</evidence>
<dbReference type="Proteomes" id="UP000046395">
    <property type="component" value="Unassembled WGS sequence"/>
</dbReference>